<feature type="region of interest" description="Disordered" evidence="1">
    <location>
        <begin position="83"/>
        <end position="130"/>
    </location>
</feature>
<dbReference type="EMBL" id="SRLO01004529">
    <property type="protein sequence ID" value="TNN30400.1"/>
    <property type="molecule type" value="Genomic_DNA"/>
</dbReference>
<evidence type="ECO:0000313" key="2">
    <source>
        <dbReference type="EMBL" id="TNN30400.1"/>
    </source>
</evidence>
<evidence type="ECO:0000313" key="3">
    <source>
        <dbReference type="Proteomes" id="UP000314294"/>
    </source>
</evidence>
<evidence type="ECO:0000256" key="1">
    <source>
        <dbReference type="SAM" id="MobiDB-lite"/>
    </source>
</evidence>
<gene>
    <name evidence="2" type="ORF">EYF80_059448</name>
</gene>
<dbReference type="AlphaFoldDB" id="A0A4Z2EP87"/>
<protein>
    <submittedName>
        <fullName evidence="2">Uncharacterized protein</fullName>
    </submittedName>
</protein>
<comment type="caution">
    <text evidence="2">The sequence shown here is derived from an EMBL/GenBank/DDBJ whole genome shotgun (WGS) entry which is preliminary data.</text>
</comment>
<feature type="compositionally biased region" description="Basic and acidic residues" evidence="1">
    <location>
        <begin position="90"/>
        <end position="111"/>
    </location>
</feature>
<sequence length="130" mass="14828">MAQHILPLTFISHKLQQLVSSTTDACEDNNKSSLIISIINIIFLEAQDEDLFTMEPSEDLMNRIYAVLIRVYEDLLIRRLRGSDDAGTTKTERDGQRSQSHVTDHIIRENKTFPSSSEEEEEDAVFTVCP</sequence>
<keyword evidence="3" id="KW-1185">Reference proteome</keyword>
<name>A0A4Z2EP87_9TELE</name>
<dbReference type="Proteomes" id="UP000314294">
    <property type="component" value="Unassembled WGS sequence"/>
</dbReference>
<proteinExistence type="predicted"/>
<accession>A0A4Z2EP87</accession>
<reference evidence="2 3" key="1">
    <citation type="submission" date="2019-03" db="EMBL/GenBank/DDBJ databases">
        <title>First draft genome of Liparis tanakae, snailfish: a comprehensive survey of snailfish specific genes.</title>
        <authorList>
            <person name="Kim W."/>
            <person name="Song I."/>
            <person name="Jeong J.-H."/>
            <person name="Kim D."/>
            <person name="Kim S."/>
            <person name="Ryu S."/>
            <person name="Song J.Y."/>
            <person name="Lee S.K."/>
        </authorList>
    </citation>
    <scope>NUCLEOTIDE SEQUENCE [LARGE SCALE GENOMIC DNA]</scope>
    <source>
        <tissue evidence="2">Muscle</tissue>
    </source>
</reference>
<organism evidence="2 3">
    <name type="scientific">Liparis tanakae</name>
    <name type="common">Tanaka's snailfish</name>
    <dbReference type="NCBI Taxonomy" id="230148"/>
    <lineage>
        <taxon>Eukaryota</taxon>
        <taxon>Metazoa</taxon>
        <taxon>Chordata</taxon>
        <taxon>Craniata</taxon>
        <taxon>Vertebrata</taxon>
        <taxon>Euteleostomi</taxon>
        <taxon>Actinopterygii</taxon>
        <taxon>Neopterygii</taxon>
        <taxon>Teleostei</taxon>
        <taxon>Neoteleostei</taxon>
        <taxon>Acanthomorphata</taxon>
        <taxon>Eupercaria</taxon>
        <taxon>Perciformes</taxon>
        <taxon>Cottioidei</taxon>
        <taxon>Cottales</taxon>
        <taxon>Liparidae</taxon>
        <taxon>Liparis</taxon>
    </lineage>
</organism>